<dbReference type="EMBL" id="CAUYUJ010006275">
    <property type="protein sequence ID" value="CAK0816783.1"/>
    <property type="molecule type" value="Genomic_DNA"/>
</dbReference>
<proteinExistence type="predicted"/>
<keyword evidence="3" id="KW-1185">Reference proteome</keyword>
<accession>A0ABN9RDY2</accession>
<feature type="region of interest" description="Disordered" evidence="1">
    <location>
        <begin position="16"/>
        <end position="128"/>
    </location>
</feature>
<evidence type="ECO:0000256" key="1">
    <source>
        <dbReference type="SAM" id="MobiDB-lite"/>
    </source>
</evidence>
<feature type="compositionally biased region" description="Low complexity" evidence="1">
    <location>
        <begin position="92"/>
        <end position="101"/>
    </location>
</feature>
<name>A0ABN9RDY2_9DINO</name>
<gene>
    <name evidence="2" type="ORF">PCOR1329_LOCUS19601</name>
</gene>
<evidence type="ECO:0000313" key="2">
    <source>
        <dbReference type="EMBL" id="CAK0816783.1"/>
    </source>
</evidence>
<dbReference type="Proteomes" id="UP001189429">
    <property type="component" value="Unassembled WGS sequence"/>
</dbReference>
<organism evidence="2 3">
    <name type="scientific">Prorocentrum cordatum</name>
    <dbReference type="NCBI Taxonomy" id="2364126"/>
    <lineage>
        <taxon>Eukaryota</taxon>
        <taxon>Sar</taxon>
        <taxon>Alveolata</taxon>
        <taxon>Dinophyceae</taxon>
        <taxon>Prorocentrales</taxon>
        <taxon>Prorocentraceae</taxon>
        <taxon>Prorocentrum</taxon>
    </lineage>
</organism>
<feature type="non-terminal residue" evidence="2">
    <location>
        <position position="161"/>
    </location>
</feature>
<protein>
    <submittedName>
        <fullName evidence="2">Uncharacterized protein</fullName>
    </submittedName>
</protein>
<feature type="non-terminal residue" evidence="2">
    <location>
        <position position="1"/>
    </location>
</feature>
<sequence>TRRSPDAAALWAPELRGGLPSTAAWGAVPLSPDLPRAGPPPRPRPLGCAQGPPPAEGPSLRAAAHGGGPARRSARGGAAGSDVALPPPPPAAQRAAAAAAAGGRGRGGRRGSGLPGGARPGAGGPELHAALEARRARLQPRAQPAGHAGRAAAAAWGVAAA</sequence>
<reference evidence="2" key="1">
    <citation type="submission" date="2023-10" db="EMBL/GenBank/DDBJ databases">
        <authorList>
            <person name="Chen Y."/>
            <person name="Shah S."/>
            <person name="Dougan E. K."/>
            <person name="Thang M."/>
            <person name="Chan C."/>
        </authorList>
    </citation>
    <scope>NUCLEOTIDE SEQUENCE [LARGE SCALE GENOMIC DNA]</scope>
</reference>
<comment type="caution">
    <text evidence="2">The sequence shown here is derived from an EMBL/GenBank/DDBJ whole genome shotgun (WGS) entry which is preliminary data.</text>
</comment>
<feature type="compositionally biased region" description="Gly residues" evidence="1">
    <location>
        <begin position="102"/>
        <end position="124"/>
    </location>
</feature>
<evidence type="ECO:0000313" key="3">
    <source>
        <dbReference type="Proteomes" id="UP001189429"/>
    </source>
</evidence>